<proteinExistence type="predicted"/>
<dbReference type="SUPFAM" id="SSF46955">
    <property type="entry name" value="Putative DNA-binding domain"/>
    <property type="match status" value="1"/>
</dbReference>
<dbReference type="SUPFAM" id="SSF55136">
    <property type="entry name" value="Probable bacterial effector-binding domain"/>
    <property type="match status" value="1"/>
</dbReference>
<dbReference type="PANTHER" id="PTHR30204:SF97">
    <property type="entry name" value="MERR FAMILY REGULATORY PROTEIN"/>
    <property type="match status" value="1"/>
</dbReference>
<dbReference type="Pfam" id="PF00376">
    <property type="entry name" value="MerR"/>
    <property type="match status" value="1"/>
</dbReference>
<keyword evidence="1" id="KW-0238">DNA-binding</keyword>
<keyword evidence="4" id="KW-1185">Reference proteome</keyword>
<protein>
    <submittedName>
        <fullName evidence="3">MerR family transcriptional regulator</fullName>
    </submittedName>
</protein>
<dbReference type="PANTHER" id="PTHR30204">
    <property type="entry name" value="REDOX-CYCLING DRUG-SENSING TRANSCRIPTIONAL ACTIVATOR SOXR"/>
    <property type="match status" value="1"/>
</dbReference>
<dbReference type="InterPro" id="IPR047057">
    <property type="entry name" value="MerR_fam"/>
</dbReference>
<dbReference type="CDD" id="cd01107">
    <property type="entry name" value="HTH_BmrR"/>
    <property type="match status" value="1"/>
</dbReference>
<comment type="caution">
    <text evidence="3">The sequence shown here is derived from an EMBL/GenBank/DDBJ whole genome shotgun (WGS) entry which is preliminary data.</text>
</comment>
<dbReference type="RefSeq" id="WP_209528605.1">
    <property type="nucleotide sequence ID" value="NZ_JAEEGA010000008.1"/>
</dbReference>
<name>A0A940PEA4_9ENTE</name>
<gene>
    <name evidence="3" type="ORF">I6N95_12925</name>
</gene>
<dbReference type="GO" id="GO:0003700">
    <property type="term" value="F:DNA-binding transcription factor activity"/>
    <property type="evidence" value="ECO:0007669"/>
    <property type="project" value="InterPro"/>
</dbReference>
<evidence type="ECO:0000313" key="4">
    <source>
        <dbReference type="Proteomes" id="UP000674938"/>
    </source>
</evidence>
<dbReference type="InterPro" id="IPR000551">
    <property type="entry name" value="MerR-type_HTH_dom"/>
</dbReference>
<dbReference type="Proteomes" id="UP000674938">
    <property type="component" value="Unassembled WGS sequence"/>
</dbReference>
<feature type="domain" description="HTH merR-type" evidence="2">
    <location>
        <begin position="4"/>
        <end position="74"/>
    </location>
</feature>
<reference evidence="3" key="1">
    <citation type="submission" date="2020-12" db="EMBL/GenBank/DDBJ databases">
        <title>Vagococcus allomyrinae sp. nov. and Enterococcus lavae sp. nov., isolated from the larvae of Allomyrina dichotoma.</title>
        <authorList>
            <person name="Lee S.D."/>
        </authorList>
    </citation>
    <scope>NUCLEOTIDE SEQUENCE</scope>
    <source>
        <strain evidence="3">BWB3-3</strain>
    </source>
</reference>
<accession>A0A940PEA4</accession>
<dbReference type="GO" id="GO:0003677">
    <property type="term" value="F:DNA binding"/>
    <property type="evidence" value="ECO:0007669"/>
    <property type="project" value="UniProtKB-KW"/>
</dbReference>
<dbReference type="InterPro" id="IPR009061">
    <property type="entry name" value="DNA-bd_dom_put_sf"/>
</dbReference>
<dbReference type="AlphaFoldDB" id="A0A940PEA4"/>
<evidence type="ECO:0000259" key="2">
    <source>
        <dbReference type="PROSITE" id="PS50937"/>
    </source>
</evidence>
<evidence type="ECO:0000313" key="3">
    <source>
        <dbReference type="EMBL" id="MBP1041916.1"/>
    </source>
</evidence>
<sequence>MFSKMKIGDFAELNSISIQTLRYYEKVGLIVPAYIDSETNYRYYHLNQSASVDIIQFLKGFEFSLNEIKVLLEESDDLSLLETLIQEKHQALIAEKKRIEKRINSLDSFQENMFEYQLNQNKDSMEIKKFPKRHILTYPLRKNIYQMSELEYEYHLREFKQHLVGKGFQRADFNRIGSTIQRENFVKQVFLSQELFMFVPKKISEVPTISLPAGNYAVYYCHSFSDELKRLDQFYQMIKVQGLQVMGDYICEVIYEVPKLNDNQRNMFIRMQVPVI</sequence>
<dbReference type="InterPro" id="IPR011256">
    <property type="entry name" value="Reg_factor_effector_dom_sf"/>
</dbReference>
<dbReference type="Gene3D" id="1.10.1660.10">
    <property type="match status" value="1"/>
</dbReference>
<dbReference type="PROSITE" id="PS50937">
    <property type="entry name" value="HTH_MERR_2"/>
    <property type="match status" value="1"/>
</dbReference>
<organism evidence="3 4">
    <name type="scientific">Vagococcus allomyrinae</name>
    <dbReference type="NCBI Taxonomy" id="2794353"/>
    <lineage>
        <taxon>Bacteria</taxon>
        <taxon>Bacillati</taxon>
        <taxon>Bacillota</taxon>
        <taxon>Bacilli</taxon>
        <taxon>Lactobacillales</taxon>
        <taxon>Enterococcaceae</taxon>
        <taxon>Vagococcus</taxon>
    </lineage>
</organism>
<dbReference type="EMBL" id="JAEEGA010000008">
    <property type="protein sequence ID" value="MBP1041916.1"/>
    <property type="molecule type" value="Genomic_DNA"/>
</dbReference>
<dbReference type="SMART" id="SM00422">
    <property type="entry name" value="HTH_MERR"/>
    <property type="match status" value="1"/>
</dbReference>
<evidence type="ECO:0000256" key="1">
    <source>
        <dbReference type="ARBA" id="ARBA00023125"/>
    </source>
</evidence>